<evidence type="ECO:0000256" key="4">
    <source>
        <dbReference type="ARBA" id="ARBA00022759"/>
    </source>
</evidence>
<comment type="similarity">
    <text evidence="7">Belongs to the RnpA family.</text>
</comment>
<dbReference type="PROSITE" id="PS00648">
    <property type="entry name" value="RIBONUCLEASE_P"/>
    <property type="match status" value="1"/>
</dbReference>
<proteinExistence type="inferred from homology"/>
<reference evidence="10" key="1">
    <citation type="submission" date="2023-06" db="EMBL/GenBank/DDBJ databases">
        <authorList>
            <person name="Zeman M."/>
            <person name="Kubasova T."/>
            <person name="Jahodarova E."/>
            <person name="Nykrynova M."/>
            <person name="Rychlik I."/>
        </authorList>
    </citation>
    <scope>NUCLEOTIDE SEQUENCE</scope>
    <source>
        <strain evidence="10">ET15</strain>
        <strain evidence="9">ET37</strain>
    </source>
</reference>
<gene>
    <name evidence="7 10" type="primary">rnpA</name>
    <name evidence="9" type="ORF">QVN81_01790</name>
    <name evidence="10" type="ORF">QVN84_01780</name>
</gene>
<evidence type="ECO:0000256" key="7">
    <source>
        <dbReference type="HAMAP-Rule" id="MF_00227"/>
    </source>
</evidence>
<sequence length="135" mass="15811">MMQADRAFTLKKEERITSRTLMERLFGGGGSRAMTSFPVRMVYLEVERDGENGPQAKVLVSVSKRHFKRAVKRNRVKRQLREAYRKNKHIVLDRMEARPDRMMAVALIWLDNSLHDTEEVESRVRSLLVRLGEKL</sequence>
<evidence type="ECO:0000256" key="3">
    <source>
        <dbReference type="ARBA" id="ARBA00022722"/>
    </source>
</evidence>
<dbReference type="Proteomes" id="UP001167831">
    <property type="component" value="Unassembled WGS sequence"/>
</dbReference>
<keyword evidence="3 7" id="KW-0540">Nuclease</keyword>
<protein>
    <recommendedName>
        <fullName evidence="7 8">Ribonuclease P protein component</fullName>
        <shortName evidence="7">RNase P protein</shortName>
        <shortName evidence="7">RNaseP protein</shortName>
        <ecNumber evidence="7 8">3.1.26.5</ecNumber>
    </recommendedName>
    <alternativeName>
        <fullName evidence="7">Protein C5</fullName>
    </alternativeName>
</protein>
<comment type="catalytic activity">
    <reaction evidence="7">
        <text>Endonucleolytic cleavage of RNA, removing 5'-extranucleotides from tRNA precursor.</text>
        <dbReference type="EC" id="3.1.26.5"/>
    </reaction>
</comment>
<dbReference type="Pfam" id="PF00825">
    <property type="entry name" value="Ribonuclease_P"/>
    <property type="match status" value="1"/>
</dbReference>
<dbReference type="HAMAP" id="MF_00227">
    <property type="entry name" value="RNase_P"/>
    <property type="match status" value="1"/>
</dbReference>
<evidence type="ECO:0000313" key="10">
    <source>
        <dbReference type="EMBL" id="MDN0024256.1"/>
    </source>
</evidence>
<dbReference type="SUPFAM" id="SSF54211">
    <property type="entry name" value="Ribosomal protein S5 domain 2-like"/>
    <property type="match status" value="1"/>
</dbReference>
<dbReference type="Gene3D" id="3.30.230.10">
    <property type="match status" value="1"/>
</dbReference>
<organism evidence="10 12">
    <name type="scientific">Leyella lascolaii</name>
    <dbReference type="NCBI Taxonomy" id="1776379"/>
    <lineage>
        <taxon>Bacteria</taxon>
        <taxon>Pseudomonadati</taxon>
        <taxon>Bacteroidota</taxon>
        <taxon>Bacteroidia</taxon>
        <taxon>Bacteroidales</taxon>
        <taxon>Prevotellaceae</taxon>
        <taxon>Leyella</taxon>
    </lineage>
</organism>
<evidence type="ECO:0000256" key="1">
    <source>
        <dbReference type="ARBA" id="ARBA00002663"/>
    </source>
</evidence>
<evidence type="ECO:0000256" key="8">
    <source>
        <dbReference type="NCBIfam" id="TIGR00188"/>
    </source>
</evidence>
<dbReference type="NCBIfam" id="TIGR00188">
    <property type="entry name" value="rnpA"/>
    <property type="match status" value="1"/>
</dbReference>
<comment type="function">
    <text evidence="1 7">RNaseP catalyzes the removal of the 5'-leader sequence from pre-tRNA to produce the mature 5'-terminus. It can also cleave other RNA substrates such as 4.5S RNA. The protein component plays an auxiliary but essential role in vivo by binding to the 5'-leader sequence and broadening the substrate specificity of the ribozyme.</text>
</comment>
<dbReference type="AlphaFoldDB" id="A0AAW7JQY1"/>
<evidence type="ECO:0000256" key="2">
    <source>
        <dbReference type="ARBA" id="ARBA00022694"/>
    </source>
</evidence>
<dbReference type="InterPro" id="IPR020539">
    <property type="entry name" value="RNase_P_CS"/>
</dbReference>
<dbReference type="InterPro" id="IPR014721">
    <property type="entry name" value="Ribsml_uS5_D2-typ_fold_subgr"/>
</dbReference>
<dbReference type="InterPro" id="IPR020568">
    <property type="entry name" value="Ribosomal_Su5_D2-typ_SF"/>
</dbReference>
<evidence type="ECO:0000256" key="5">
    <source>
        <dbReference type="ARBA" id="ARBA00022801"/>
    </source>
</evidence>
<accession>A0AAW7JQY1</accession>
<dbReference type="EMBL" id="JAUEIF010000001">
    <property type="protein sequence ID" value="MDN0024256.1"/>
    <property type="molecule type" value="Genomic_DNA"/>
</dbReference>
<comment type="subunit">
    <text evidence="7">Consists of a catalytic RNA component (M1 or rnpB) and a protein subunit.</text>
</comment>
<evidence type="ECO:0000313" key="11">
    <source>
        <dbReference type="Proteomes" id="UP001167831"/>
    </source>
</evidence>
<dbReference type="EC" id="3.1.26.5" evidence="7 8"/>
<dbReference type="InterPro" id="IPR000100">
    <property type="entry name" value="RNase_P"/>
</dbReference>
<evidence type="ECO:0000256" key="6">
    <source>
        <dbReference type="ARBA" id="ARBA00022884"/>
    </source>
</evidence>
<dbReference type="GO" id="GO:0004526">
    <property type="term" value="F:ribonuclease P activity"/>
    <property type="evidence" value="ECO:0007669"/>
    <property type="project" value="UniProtKB-UniRule"/>
</dbReference>
<evidence type="ECO:0000313" key="12">
    <source>
        <dbReference type="Proteomes" id="UP001168478"/>
    </source>
</evidence>
<keyword evidence="4 7" id="KW-0255">Endonuclease</keyword>
<keyword evidence="5 7" id="KW-0378">Hydrolase</keyword>
<reference evidence="10" key="2">
    <citation type="submission" date="2023-08" db="EMBL/GenBank/DDBJ databases">
        <title>Identification and characterization of horizontal gene transfer across gut microbiota members of farm animals based on homology search.</title>
        <authorList>
            <person name="Schwarzerova J."/>
            <person name="Nykrynova M."/>
            <person name="Jureckova K."/>
            <person name="Cejkova D."/>
            <person name="Rychlik I."/>
        </authorList>
    </citation>
    <scope>NUCLEOTIDE SEQUENCE</scope>
    <source>
        <strain evidence="10">ET15</strain>
        <strain evidence="9">ET37</strain>
    </source>
</reference>
<dbReference type="GO" id="GO:0001682">
    <property type="term" value="P:tRNA 5'-leader removal"/>
    <property type="evidence" value="ECO:0007669"/>
    <property type="project" value="UniProtKB-UniRule"/>
</dbReference>
<comment type="caution">
    <text evidence="10">The sequence shown here is derived from an EMBL/GenBank/DDBJ whole genome shotgun (WGS) entry which is preliminary data.</text>
</comment>
<evidence type="ECO:0000313" key="9">
    <source>
        <dbReference type="EMBL" id="MDN0021760.1"/>
    </source>
</evidence>
<dbReference type="Proteomes" id="UP001168478">
    <property type="component" value="Unassembled WGS sequence"/>
</dbReference>
<keyword evidence="6 7" id="KW-0694">RNA-binding</keyword>
<keyword evidence="11" id="KW-1185">Reference proteome</keyword>
<name>A0AAW7JQY1_9BACT</name>
<keyword evidence="2 7" id="KW-0819">tRNA processing</keyword>
<dbReference type="EMBL" id="JAUEIE010000001">
    <property type="protein sequence ID" value="MDN0021760.1"/>
    <property type="molecule type" value="Genomic_DNA"/>
</dbReference>
<dbReference type="GO" id="GO:0000049">
    <property type="term" value="F:tRNA binding"/>
    <property type="evidence" value="ECO:0007669"/>
    <property type="project" value="UniProtKB-UniRule"/>
</dbReference>